<evidence type="ECO:0000313" key="7">
    <source>
        <dbReference type="Proteomes" id="UP000244892"/>
    </source>
</evidence>
<feature type="modified residue" description="4-aspartylphosphate" evidence="3">
    <location>
        <position position="57"/>
    </location>
</feature>
<dbReference type="PROSITE" id="PS50110">
    <property type="entry name" value="RESPONSE_REGULATORY"/>
    <property type="match status" value="1"/>
</dbReference>
<evidence type="ECO:0000256" key="1">
    <source>
        <dbReference type="ARBA" id="ARBA00022553"/>
    </source>
</evidence>
<feature type="domain" description="HTH luxR-type" evidence="4">
    <location>
        <begin position="143"/>
        <end position="208"/>
    </location>
</feature>
<dbReference type="Gene3D" id="3.40.50.2300">
    <property type="match status" value="1"/>
</dbReference>
<dbReference type="OrthoDB" id="9816469at2"/>
<keyword evidence="2 6" id="KW-0238">DNA-binding</keyword>
<dbReference type="Pfam" id="PF00072">
    <property type="entry name" value="Response_reg"/>
    <property type="match status" value="1"/>
</dbReference>
<dbReference type="InterPro" id="IPR000792">
    <property type="entry name" value="Tscrpt_reg_LuxR_C"/>
</dbReference>
<protein>
    <submittedName>
        <fullName evidence="6">DNA-binding response regulator</fullName>
    </submittedName>
</protein>
<dbReference type="GO" id="GO:0000160">
    <property type="term" value="P:phosphorelay signal transduction system"/>
    <property type="evidence" value="ECO:0007669"/>
    <property type="project" value="InterPro"/>
</dbReference>
<dbReference type="GO" id="GO:0006355">
    <property type="term" value="P:regulation of DNA-templated transcription"/>
    <property type="evidence" value="ECO:0007669"/>
    <property type="project" value="InterPro"/>
</dbReference>
<dbReference type="CDD" id="cd06170">
    <property type="entry name" value="LuxR_C_like"/>
    <property type="match status" value="1"/>
</dbReference>
<dbReference type="CDD" id="cd17535">
    <property type="entry name" value="REC_NarL-like"/>
    <property type="match status" value="1"/>
</dbReference>
<evidence type="ECO:0000259" key="4">
    <source>
        <dbReference type="PROSITE" id="PS50043"/>
    </source>
</evidence>
<name>A0A2U8FV14_9BURK</name>
<evidence type="ECO:0000259" key="5">
    <source>
        <dbReference type="PROSITE" id="PS50110"/>
    </source>
</evidence>
<dbReference type="InterPro" id="IPR001789">
    <property type="entry name" value="Sig_transdc_resp-reg_receiver"/>
</dbReference>
<dbReference type="SUPFAM" id="SSF46894">
    <property type="entry name" value="C-terminal effector domain of the bipartite response regulators"/>
    <property type="match status" value="1"/>
</dbReference>
<feature type="domain" description="Response regulatory" evidence="5">
    <location>
        <begin position="6"/>
        <end position="122"/>
    </location>
</feature>
<dbReference type="EMBL" id="CP029210">
    <property type="protein sequence ID" value="AWI54066.1"/>
    <property type="molecule type" value="Genomic_DNA"/>
</dbReference>
<keyword evidence="7" id="KW-1185">Reference proteome</keyword>
<keyword evidence="1 3" id="KW-0597">Phosphoprotein</keyword>
<dbReference type="Pfam" id="PF00196">
    <property type="entry name" value="GerE"/>
    <property type="match status" value="1"/>
</dbReference>
<evidence type="ECO:0000256" key="2">
    <source>
        <dbReference type="ARBA" id="ARBA00023125"/>
    </source>
</evidence>
<reference evidence="6 7" key="1">
    <citation type="submission" date="2018-05" db="EMBL/GenBank/DDBJ databases">
        <title>complete genome sequence of Aquabacterium olei NBRC 110486.</title>
        <authorList>
            <person name="Tang B."/>
            <person name="Chang J."/>
            <person name="Zhang L."/>
            <person name="Yang H."/>
        </authorList>
    </citation>
    <scope>NUCLEOTIDE SEQUENCE [LARGE SCALE GENOMIC DNA]</scope>
    <source>
        <strain evidence="6 7">NBRC 110486</strain>
    </source>
</reference>
<evidence type="ECO:0000313" key="6">
    <source>
        <dbReference type="EMBL" id="AWI54066.1"/>
    </source>
</evidence>
<organism evidence="6 7">
    <name type="scientific">Aquabacterium olei</name>
    <dbReference type="NCBI Taxonomy" id="1296669"/>
    <lineage>
        <taxon>Bacteria</taxon>
        <taxon>Pseudomonadati</taxon>
        <taxon>Pseudomonadota</taxon>
        <taxon>Betaproteobacteria</taxon>
        <taxon>Burkholderiales</taxon>
        <taxon>Aquabacterium</taxon>
    </lineage>
</organism>
<dbReference type="SUPFAM" id="SSF52172">
    <property type="entry name" value="CheY-like"/>
    <property type="match status" value="1"/>
</dbReference>
<dbReference type="Proteomes" id="UP000244892">
    <property type="component" value="Chromosome"/>
</dbReference>
<dbReference type="PROSITE" id="PS50043">
    <property type="entry name" value="HTH_LUXR_2"/>
    <property type="match status" value="1"/>
</dbReference>
<evidence type="ECO:0000256" key="3">
    <source>
        <dbReference type="PROSITE-ProRule" id="PRU00169"/>
    </source>
</evidence>
<dbReference type="SMART" id="SM00448">
    <property type="entry name" value="REC"/>
    <property type="match status" value="1"/>
</dbReference>
<dbReference type="InterPro" id="IPR016032">
    <property type="entry name" value="Sig_transdc_resp-reg_C-effctor"/>
</dbReference>
<dbReference type="AlphaFoldDB" id="A0A2U8FV14"/>
<dbReference type="PANTHER" id="PTHR43214">
    <property type="entry name" value="TWO-COMPONENT RESPONSE REGULATOR"/>
    <property type="match status" value="1"/>
</dbReference>
<dbReference type="SMART" id="SM00421">
    <property type="entry name" value="HTH_LUXR"/>
    <property type="match status" value="1"/>
</dbReference>
<dbReference type="GO" id="GO:0003677">
    <property type="term" value="F:DNA binding"/>
    <property type="evidence" value="ECO:0007669"/>
    <property type="project" value="UniProtKB-KW"/>
</dbReference>
<accession>A0A2U8FV14</accession>
<dbReference type="RefSeq" id="WP_109037062.1">
    <property type="nucleotide sequence ID" value="NZ_CP029210.1"/>
</dbReference>
<sequence length="212" mass="22837">MSSRLHVLLVDDHTVVRMGFRLLLQTTPDIVVAGEADSGEQALELYAALRPDVVVMDITMPGMGGIEAVRRLVSFDRDARVLALSAHEDASHPRRVLKAGACGYLSKRGAAEALVQAIRDVAAGRIALDPLIAQRLHAGEEAGATVLARLSEREFEAFLGLARGQSVQQLAEAMQLSASTVGTYLYNIKQKLGLQNQAEMTLLAVREGLIEP</sequence>
<dbReference type="InterPro" id="IPR058245">
    <property type="entry name" value="NreC/VraR/RcsB-like_REC"/>
</dbReference>
<dbReference type="PANTHER" id="PTHR43214:SF43">
    <property type="entry name" value="TWO-COMPONENT RESPONSE REGULATOR"/>
    <property type="match status" value="1"/>
</dbReference>
<proteinExistence type="predicted"/>
<dbReference type="KEGG" id="aon:DEH84_12000"/>
<dbReference type="InterPro" id="IPR011006">
    <property type="entry name" value="CheY-like_superfamily"/>
</dbReference>
<dbReference type="InterPro" id="IPR039420">
    <property type="entry name" value="WalR-like"/>
</dbReference>
<gene>
    <name evidence="6" type="ORF">DEH84_12000</name>
</gene>
<dbReference type="PRINTS" id="PR00038">
    <property type="entry name" value="HTHLUXR"/>
</dbReference>